<dbReference type="NCBIfam" id="TIGR00745">
    <property type="entry name" value="apbA_panE"/>
    <property type="match status" value="1"/>
</dbReference>
<feature type="domain" description="Ketopantoate reductase C-terminal" evidence="11">
    <location>
        <begin position="181"/>
        <end position="325"/>
    </location>
</feature>
<dbReference type="PANTHER" id="PTHR43765:SF2">
    <property type="entry name" value="2-DEHYDROPANTOATE 2-REDUCTASE"/>
    <property type="match status" value="1"/>
</dbReference>
<evidence type="ECO:0000313" key="13">
    <source>
        <dbReference type="Proteomes" id="UP000009047"/>
    </source>
</evidence>
<dbReference type="HOGENOM" id="CLU_031468_0_0_7"/>
<dbReference type="InterPro" id="IPR013752">
    <property type="entry name" value="KPA_reductase"/>
</dbReference>
<evidence type="ECO:0000313" key="12">
    <source>
        <dbReference type="EMBL" id="ADK85511.1"/>
    </source>
</evidence>
<dbReference type="SUPFAM" id="SSF51735">
    <property type="entry name" value="NAD(P)-binding Rossmann-fold domains"/>
    <property type="match status" value="1"/>
</dbReference>
<evidence type="ECO:0000256" key="8">
    <source>
        <dbReference type="ARBA" id="ARBA00048793"/>
    </source>
</evidence>
<dbReference type="STRING" id="644282.Deba_2146"/>
<dbReference type="KEGG" id="dbr:Deba_2146"/>
<dbReference type="GO" id="GO:0015940">
    <property type="term" value="P:pantothenate biosynthetic process"/>
    <property type="evidence" value="ECO:0007669"/>
    <property type="project" value="UniProtKB-UniPathway"/>
</dbReference>
<accession>E1QIW8</accession>
<dbReference type="Pfam" id="PF08546">
    <property type="entry name" value="ApbA_C"/>
    <property type="match status" value="1"/>
</dbReference>
<dbReference type="RefSeq" id="WP_013258952.1">
    <property type="nucleotide sequence ID" value="NC_014365.1"/>
</dbReference>
<dbReference type="InterPro" id="IPR013332">
    <property type="entry name" value="KPR_N"/>
</dbReference>
<dbReference type="SUPFAM" id="SSF48179">
    <property type="entry name" value="6-phosphogluconate dehydrogenase C-terminal domain-like"/>
    <property type="match status" value="1"/>
</dbReference>
<evidence type="ECO:0000256" key="6">
    <source>
        <dbReference type="ARBA" id="ARBA00023002"/>
    </source>
</evidence>
<comment type="pathway">
    <text evidence="1 9">Cofactor biosynthesis; (R)-pantothenate biosynthesis; (R)-pantoate from 3-methyl-2-oxobutanoate: step 2/2.</text>
</comment>
<dbReference type="OrthoDB" id="5333395at2"/>
<keyword evidence="9" id="KW-0566">Pantothenate biosynthesis</keyword>
<comment type="similarity">
    <text evidence="2 9">Belongs to the ketopantoate reductase family.</text>
</comment>
<dbReference type="InterPro" id="IPR050838">
    <property type="entry name" value="Ketopantoate_reductase"/>
</dbReference>
<protein>
    <recommendedName>
        <fullName evidence="4 9">2-dehydropantoate 2-reductase</fullName>
        <ecNumber evidence="3 9">1.1.1.169</ecNumber>
    </recommendedName>
    <alternativeName>
        <fullName evidence="7 9">Ketopantoate reductase</fullName>
    </alternativeName>
</protein>
<gene>
    <name evidence="12" type="ordered locus">Deba_2146</name>
</gene>
<keyword evidence="13" id="KW-1185">Reference proteome</keyword>
<dbReference type="InterPro" id="IPR013328">
    <property type="entry name" value="6PGD_dom2"/>
</dbReference>
<keyword evidence="6 9" id="KW-0560">Oxidoreductase</keyword>
<keyword evidence="5 9" id="KW-0521">NADP</keyword>
<dbReference type="PANTHER" id="PTHR43765">
    <property type="entry name" value="2-DEHYDROPANTOATE 2-REDUCTASE-RELATED"/>
    <property type="match status" value="1"/>
</dbReference>
<dbReference type="eggNOG" id="COG1893">
    <property type="taxonomic scope" value="Bacteria"/>
</dbReference>
<reference evidence="12 13" key="1">
    <citation type="journal article" date="2010" name="Stand. Genomic Sci.">
        <title>Complete genome sequence of Desulfarculus baarsii type strain (2st14).</title>
        <authorList>
            <person name="Sun H."/>
            <person name="Spring S."/>
            <person name="Lapidus A."/>
            <person name="Davenport K."/>
            <person name="Del Rio T.G."/>
            <person name="Tice H."/>
            <person name="Nolan M."/>
            <person name="Copeland A."/>
            <person name="Cheng J.F."/>
            <person name="Lucas S."/>
            <person name="Tapia R."/>
            <person name="Goodwin L."/>
            <person name="Pitluck S."/>
            <person name="Ivanova N."/>
            <person name="Pagani I."/>
            <person name="Mavromatis K."/>
            <person name="Ovchinnikova G."/>
            <person name="Pati A."/>
            <person name="Chen A."/>
            <person name="Palaniappan K."/>
            <person name="Hauser L."/>
            <person name="Chang Y.J."/>
            <person name="Jeffries C.D."/>
            <person name="Detter J.C."/>
            <person name="Han C."/>
            <person name="Rohde M."/>
            <person name="Brambilla E."/>
            <person name="Goker M."/>
            <person name="Woyke T."/>
            <person name="Bristow J."/>
            <person name="Eisen J.A."/>
            <person name="Markowitz V."/>
            <person name="Hugenholtz P."/>
            <person name="Kyrpides N.C."/>
            <person name="Klenk H.P."/>
            <person name="Land M."/>
        </authorList>
    </citation>
    <scope>NUCLEOTIDE SEQUENCE [LARGE SCALE GENOMIC DNA]</scope>
    <source>
        <strain evidence="13">ATCC 33931 / DSM 2075 / LMG 7858 / VKM B-1802 / 2st14</strain>
    </source>
</reference>
<evidence type="ECO:0000256" key="1">
    <source>
        <dbReference type="ARBA" id="ARBA00004994"/>
    </source>
</evidence>
<comment type="function">
    <text evidence="9">Catalyzes the NADPH-dependent reduction of ketopantoate into pantoic acid.</text>
</comment>
<dbReference type="InterPro" id="IPR008927">
    <property type="entry name" value="6-PGluconate_DH-like_C_sf"/>
</dbReference>
<dbReference type="AlphaFoldDB" id="E1QIW8"/>
<name>E1QIW8_DESB2</name>
<dbReference type="UniPathway" id="UPA00028">
    <property type="reaction ID" value="UER00004"/>
</dbReference>
<sequence>MLTSESPTAVIGAGAIGGITAALMAKAGRNVELVCKHSQTTDRALYPGLRLRGVCGEHEVRMQAVTNIGELSSPKDIVFLATKANDCLTAARQLAPFLTDDGVVVSLQNGISEDALGEILGRGRVIGCVVGWGATMHEPGELEMTSEGEFVLGNIDAQPDERLPIIKSFLEFARPTRISDNIMGELYSKLIVNSCINSLGAISGWPLGQLLKSWRVRSIFIAQMREAMAVAAAMKLKVEPGGGGKLDYYRFVKGNGPLAILKRHLYVKAIGTKYARIKSSSLQSLQRGRPTEVDYLNGYIVEKGKAFGVATPVNEAIVRMIKQIEEGSRRITPDNIAELPLA</sequence>
<dbReference type="Pfam" id="PF02558">
    <property type="entry name" value="ApbA"/>
    <property type="match status" value="1"/>
</dbReference>
<proteinExistence type="inferred from homology"/>
<dbReference type="Proteomes" id="UP000009047">
    <property type="component" value="Chromosome"/>
</dbReference>
<dbReference type="EMBL" id="CP002085">
    <property type="protein sequence ID" value="ADK85511.1"/>
    <property type="molecule type" value="Genomic_DNA"/>
</dbReference>
<evidence type="ECO:0000256" key="5">
    <source>
        <dbReference type="ARBA" id="ARBA00022857"/>
    </source>
</evidence>
<dbReference type="GO" id="GO:0050661">
    <property type="term" value="F:NADP binding"/>
    <property type="evidence" value="ECO:0007669"/>
    <property type="project" value="TreeGrafter"/>
</dbReference>
<dbReference type="GO" id="GO:0008677">
    <property type="term" value="F:2-dehydropantoate 2-reductase activity"/>
    <property type="evidence" value="ECO:0007669"/>
    <property type="project" value="UniProtKB-EC"/>
</dbReference>
<feature type="domain" description="Ketopantoate reductase N-terminal" evidence="10">
    <location>
        <begin position="9"/>
        <end position="156"/>
    </location>
</feature>
<dbReference type="GO" id="GO:0005737">
    <property type="term" value="C:cytoplasm"/>
    <property type="evidence" value="ECO:0007669"/>
    <property type="project" value="TreeGrafter"/>
</dbReference>
<dbReference type="Gene3D" id="3.40.50.720">
    <property type="entry name" value="NAD(P)-binding Rossmann-like Domain"/>
    <property type="match status" value="1"/>
</dbReference>
<evidence type="ECO:0000256" key="3">
    <source>
        <dbReference type="ARBA" id="ARBA00013014"/>
    </source>
</evidence>
<evidence type="ECO:0000256" key="4">
    <source>
        <dbReference type="ARBA" id="ARBA00019465"/>
    </source>
</evidence>
<evidence type="ECO:0000256" key="9">
    <source>
        <dbReference type="RuleBase" id="RU362068"/>
    </source>
</evidence>
<organism evidence="12 13">
    <name type="scientific">Desulfarculus baarsii (strain ATCC 33931 / DSM 2075 / LMG 7858 / VKM B-1802 / 2st14)</name>
    <dbReference type="NCBI Taxonomy" id="644282"/>
    <lineage>
        <taxon>Bacteria</taxon>
        <taxon>Pseudomonadati</taxon>
        <taxon>Thermodesulfobacteriota</taxon>
        <taxon>Desulfarculia</taxon>
        <taxon>Desulfarculales</taxon>
        <taxon>Desulfarculaceae</taxon>
        <taxon>Desulfarculus</taxon>
    </lineage>
</organism>
<evidence type="ECO:0000256" key="7">
    <source>
        <dbReference type="ARBA" id="ARBA00032024"/>
    </source>
</evidence>
<comment type="catalytic activity">
    <reaction evidence="8 9">
        <text>(R)-pantoate + NADP(+) = 2-dehydropantoate + NADPH + H(+)</text>
        <dbReference type="Rhea" id="RHEA:16233"/>
        <dbReference type="ChEBI" id="CHEBI:11561"/>
        <dbReference type="ChEBI" id="CHEBI:15378"/>
        <dbReference type="ChEBI" id="CHEBI:15980"/>
        <dbReference type="ChEBI" id="CHEBI:57783"/>
        <dbReference type="ChEBI" id="CHEBI:58349"/>
        <dbReference type="EC" id="1.1.1.169"/>
    </reaction>
</comment>
<dbReference type="InterPro" id="IPR036291">
    <property type="entry name" value="NAD(P)-bd_dom_sf"/>
</dbReference>
<evidence type="ECO:0000259" key="11">
    <source>
        <dbReference type="Pfam" id="PF08546"/>
    </source>
</evidence>
<dbReference type="InterPro" id="IPR003710">
    <property type="entry name" value="ApbA"/>
</dbReference>
<dbReference type="EC" id="1.1.1.169" evidence="3 9"/>
<evidence type="ECO:0000256" key="2">
    <source>
        <dbReference type="ARBA" id="ARBA00007870"/>
    </source>
</evidence>
<evidence type="ECO:0000259" key="10">
    <source>
        <dbReference type="Pfam" id="PF02558"/>
    </source>
</evidence>
<dbReference type="Gene3D" id="1.10.1040.10">
    <property type="entry name" value="N-(1-d-carboxylethyl)-l-norvaline Dehydrogenase, domain 2"/>
    <property type="match status" value="1"/>
</dbReference>